<keyword evidence="3" id="KW-0378">Hydrolase</keyword>
<dbReference type="SUPFAM" id="SSF53474">
    <property type="entry name" value="alpha/beta-Hydrolases"/>
    <property type="match status" value="1"/>
</dbReference>
<dbReference type="InterPro" id="IPR002018">
    <property type="entry name" value="CarbesteraseB"/>
</dbReference>
<proteinExistence type="predicted"/>
<dbReference type="Pfam" id="PF00135">
    <property type="entry name" value="COesterase"/>
    <property type="match status" value="1"/>
</dbReference>
<feature type="region of interest" description="Disordered" evidence="1">
    <location>
        <begin position="1"/>
        <end position="24"/>
    </location>
</feature>
<evidence type="ECO:0000256" key="1">
    <source>
        <dbReference type="SAM" id="MobiDB-lite"/>
    </source>
</evidence>
<dbReference type="InterPro" id="IPR050309">
    <property type="entry name" value="Type-B_Carboxylest/Lipase"/>
</dbReference>
<keyword evidence="4" id="KW-1185">Reference proteome</keyword>
<dbReference type="PANTHER" id="PTHR11559">
    <property type="entry name" value="CARBOXYLESTERASE"/>
    <property type="match status" value="1"/>
</dbReference>
<dbReference type="RefSeq" id="WP_147818965.1">
    <property type="nucleotide sequence ID" value="NZ_BPRA01000010.1"/>
</dbReference>
<accession>A0ABQ4TMQ6</accession>
<name>A0ABQ4TMQ6_9HYPH</name>
<feature type="compositionally biased region" description="Polar residues" evidence="1">
    <location>
        <begin position="1"/>
        <end position="16"/>
    </location>
</feature>
<dbReference type="GO" id="GO:0016787">
    <property type="term" value="F:hydrolase activity"/>
    <property type="evidence" value="ECO:0007669"/>
    <property type="project" value="UniProtKB-KW"/>
</dbReference>
<reference evidence="3" key="2">
    <citation type="submission" date="2021-08" db="EMBL/GenBank/DDBJ databases">
        <authorList>
            <person name="Tani A."/>
            <person name="Ola A."/>
            <person name="Ogura Y."/>
            <person name="Katsura K."/>
            <person name="Hayashi T."/>
        </authorList>
    </citation>
    <scope>NUCLEOTIDE SEQUENCE</scope>
    <source>
        <strain evidence="3">DSM 23674</strain>
    </source>
</reference>
<dbReference type="InterPro" id="IPR029058">
    <property type="entry name" value="AB_hydrolase_fold"/>
</dbReference>
<sequence length="459" mass="48694">MTSRATEEAGTSSETFARSGKLSFDPPCGPVEGWADGPVIRATGIPYARAARFALPEPVEDWVIPLSATQWAPACPQQPVPFLDEALGGALGALVQDEDCQRLSVTVPANVAVDEALPVMVWIHGGSYVSGAGDAPCFDPAALVAEQRVIVVSVTYRLGLFGYLGDGAGKPANLGLLDQMTAFRWVKRNIAAFGGNPSNVTAFGQSAGGDAIAHIMATEAAGSLFRRAIIQSPPLGIARGRRRMNAAMSRAAASVTANMTTAEVLALEPVVARAGARFGLRGAMPFGTQYGYAPLPAEAEIEAAWDAVAPRIEVLIGHTAEEARLFLPTISSLKPWLGLPIIGPLLRRLIVGIVTEAVYARAIRRFARRHVKAGGRAHLYTITWAAPGNPFGSAHAIELPVIFANRRAWQNASFLEGAAWSDLDRHGRALRKVWADFARGTNLSEHADIAGVLSSRRVG</sequence>
<comment type="caution">
    <text evidence="3">The sequence shown here is derived from an EMBL/GenBank/DDBJ whole genome shotgun (WGS) entry which is preliminary data.</text>
</comment>
<gene>
    <name evidence="3" type="primary">aqdA2</name>
    <name evidence="3" type="ORF">EKPJFOCH_2453</name>
</gene>
<reference evidence="3" key="1">
    <citation type="journal article" date="2021" name="Front. Microbiol.">
        <title>Comprehensive Comparative Genomics and Phenotyping of Methylobacterium Species.</title>
        <authorList>
            <person name="Alessa O."/>
            <person name="Ogura Y."/>
            <person name="Fujitani Y."/>
            <person name="Takami H."/>
            <person name="Hayashi T."/>
            <person name="Sahin N."/>
            <person name="Tani A."/>
        </authorList>
    </citation>
    <scope>NUCLEOTIDE SEQUENCE</scope>
    <source>
        <strain evidence="3">DSM 23674</strain>
    </source>
</reference>
<protein>
    <submittedName>
        <fullName evidence="3">N-octanoylanthranilate hydrolase AqdA2</fullName>
    </submittedName>
</protein>
<dbReference type="Gene3D" id="3.40.50.1820">
    <property type="entry name" value="alpha/beta hydrolase"/>
    <property type="match status" value="1"/>
</dbReference>
<organism evidence="3 4">
    <name type="scientific">Methylobacterium thuringiense</name>
    <dbReference type="NCBI Taxonomy" id="1003091"/>
    <lineage>
        <taxon>Bacteria</taxon>
        <taxon>Pseudomonadati</taxon>
        <taxon>Pseudomonadota</taxon>
        <taxon>Alphaproteobacteria</taxon>
        <taxon>Hyphomicrobiales</taxon>
        <taxon>Methylobacteriaceae</taxon>
        <taxon>Methylobacterium</taxon>
    </lineage>
</organism>
<evidence type="ECO:0000313" key="4">
    <source>
        <dbReference type="Proteomes" id="UP001055101"/>
    </source>
</evidence>
<dbReference type="Proteomes" id="UP001055101">
    <property type="component" value="Unassembled WGS sequence"/>
</dbReference>
<evidence type="ECO:0000313" key="3">
    <source>
        <dbReference type="EMBL" id="GJE55956.1"/>
    </source>
</evidence>
<dbReference type="EMBL" id="BPRA01000010">
    <property type="protein sequence ID" value="GJE55956.1"/>
    <property type="molecule type" value="Genomic_DNA"/>
</dbReference>
<feature type="domain" description="Carboxylesterase type B" evidence="2">
    <location>
        <begin position="33"/>
        <end position="329"/>
    </location>
</feature>
<evidence type="ECO:0000259" key="2">
    <source>
        <dbReference type="Pfam" id="PF00135"/>
    </source>
</evidence>